<proteinExistence type="predicted"/>
<dbReference type="EMBL" id="PJMU01000001">
    <property type="protein sequence ID" value="PKV75080.1"/>
    <property type="molecule type" value="Genomic_DNA"/>
</dbReference>
<organism evidence="1 2">
    <name type="scientific">Pontibacter ramchanderi</name>
    <dbReference type="NCBI Taxonomy" id="1179743"/>
    <lineage>
        <taxon>Bacteria</taxon>
        <taxon>Pseudomonadati</taxon>
        <taxon>Bacteroidota</taxon>
        <taxon>Cytophagia</taxon>
        <taxon>Cytophagales</taxon>
        <taxon>Hymenobacteraceae</taxon>
        <taxon>Pontibacter</taxon>
    </lineage>
</organism>
<accession>A0A2N3V089</accession>
<keyword evidence="2" id="KW-1185">Reference proteome</keyword>
<sequence length="254" mass="29409">MLYLARMTLPQTPKRLAYYLAISVLLLAPLTMVAQQKEVQHEEQFWVGYMSSVRVSERFSIWNDLHYIPGGFGVARTGLTAHFPHRIDLTAGYAHAWLPVGGELRRREHRPWAQVVIPTPLGGNFTLQHRLRWDLRFRQQVEAGEVTDGYTFLHRARIQTVLRRNFPTLSFKGILPSLALSNELLMNLGDEAPAPFDQNRISLMAAARYRSLMLQTGYMNRYVQAATPGRFTSNHTLVIWLFHTLDWRKQEQQH</sequence>
<evidence type="ECO:0000313" key="1">
    <source>
        <dbReference type="EMBL" id="PKV75080.1"/>
    </source>
</evidence>
<gene>
    <name evidence="1" type="ORF">BD749_0017</name>
</gene>
<comment type="caution">
    <text evidence="1">The sequence shown here is derived from an EMBL/GenBank/DDBJ whole genome shotgun (WGS) entry which is preliminary data.</text>
</comment>
<reference evidence="1 2" key="1">
    <citation type="submission" date="2017-12" db="EMBL/GenBank/DDBJ databases">
        <title>Genomic Encyclopedia of Type Strains, Phase III (KMG-III): the genomes of soil and plant-associated and newly described type strains.</title>
        <authorList>
            <person name="Whitman W."/>
        </authorList>
    </citation>
    <scope>NUCLEOTIDE SEQUENCE [LARGE SCALE GENOMIC DNA]</scope>
    <source>
        <strain evidence="1 2">LP43</strain>
    </source>
</reference>
<dbReference type="OrthoDB" id="1118734at2"/>
<name>A0A2N3V089_9BACT</name>
<dbReference type="AlphaFoldDB" id="A0A2N3V089"/>
<evidence type="ECO:0000313" key="2">
    <source>
        <dbReference type="Proteomes" id="UP000233782"/>
    </source>
</evidence>
<dbReference type="Proteomes" id="UP000233782">
    <property type="component" value="Unassembled WGS sequence"/>
</dbReference>
<protein>
    <submittedName>
        <fullName evidence="1">Uncharacterized protein DUF2490</fullName>
    </submittedName>
</protein>
<dbReference type="InterPro" id="IPR019619">
    <property type="entry name" value="DUF2490"/>
</dbReference>
<dbReference type="Pfam" id="PF10677">
    <property type="entry name" value="DUF2490"/>
    <property type="match status" value="1"/>
</dbReference>